<evidence type="ECO:0000256" key="5">
    <source>
        <dbReference type="ARBA" id="ARBA00022833"/>
    </source>
</evidence>
<name>A0AAV2PJE8_MEGNR</name>
<keyword evidence="7" id="KW-0804">Transcription</keyword>
<evidence type="ECO:0000313" key="11">
    <source>
        <dbReference type="EMBL" id="CAL4060367.1"/>
    </source>
</evidence>
<feature type="domain" description="C2H2-type" evidence="10">
    <location>
        <begin position="105"/>
        <end position="132"/>
    </location>
</feature>
<evidence type="ECO:0000313" key="12">
    <source>
        <dbReference type="Proteomes" id="UP001497623"/>
    </source>
</evidence>
<dbReference type="PROSITE" id="PS50157">
    <property type="entry name" value="ZINC_FINGER_C2H2_2"/>
    <property type="match status" value="2"/>
</dbReference>
<keyword evidence="2" id="KW-0479">Metal-binding</keyword>
<evidence type="ECO:0000259" key="10">
    <source>
        <dbReference type="PROSITE" id="PS50157"/>
    </source>
</evidence>
<evidence type="ECO:0000256" key="7">
    <source>
        <dbReference type="ARBA" id="ARBA00023163"/>
    </source>
</evidence>
<dbReference type="AlphaFoldDB" id="A0AAV2PJE8"/>
<keyword evidence="8" id="KW-0539">Nucleus</keyword>
<protein>
    <recommendedName>
        <fullName evidence="10">C2H2-type domain-containing protein</fullName>
    </recommendedName>
</protein>
<feature type="non-terminal residue" evidence="11">
    <location>
        <position position="145"/>
    </location>
</feature>
<dbReference type="Proteomes" id="UP001497623">
    <property type="component" value="Unassembled WGS sequence"/>
</dbReference>
<dbReference type="FunFam" id="3.30.160.60:FF:000012">
    <property type="entry name" value="RB-associated KRAB zinc finger protein-like"/>
    <property type="match status" value="1"/>
</dbReference>
<dbReference type="GO" id="GO:0005634">
    <property type="term" value="C:nucleus"/>
    <property type="evidence" value="ECO:0007669"/>
    <property type="project" value="UniProtKB-SubCell"/>
</dbReference>
<dbReference type="InterPro" id="IPR036236">
    <property type="entry name" value="Znf_C2H2_sf"/>
</dbReference>
<reference evidence="11 12" key="1">
    <citation type="submission" date="2024-05" db="EMBL/GenBank/DDBJ databases">
        <authorList>
            <person name="Wallberg A."/>
        </authorList>
    </citation>
    <scope>NUCLEOTIDE SEQUENCE [LARGE SCALE GENOMIC DNA]</scope>
</reference>
<accession>A0AAV2PJE8</accession>
<dbReference type="Pfam" id="PF00096">
    <property type="entry name" value="zf-C2H2"/>
    <property type="match status" value="1"/>
</dbReference>
<evidence type="ECO:0000256" key="6">
    <source>
        <dbReference type="ARBA" id="ARBA00023015"/>
    </source>
</evidence>
<keyword evidence="5" id="KW-0862">Zinc</keyword>
<keyword evidence="6" id="KW-0805">Transcription regulation</keyword>
<dbReference type="GO" id="GO:0000978">
    <property type="term" value="F:RNA polymerase II cis-regulatory region sequence-specific DNA binding"/>
    <property type="evidence" value="ECO:0007669"/>
    <property type="project" value="TreeGrafter"/>
</dbReference>
<dbReference type="SUPFAM" id="SSF57667">
    <property type="entry name" value="beta-beta-alpha zinc fingers"/>
    <property type="match status" value="1"/>
</dbReference>
<dbReference type="GO" id="GO:0000981">
    <property type="term" value="F:DNA-binding transcription factor activity, RNA polymerase II-specific"/>
    <property type="evidence" value="ECO:0007669"/>
    <property type="project" value="TreeGrafter"/>
</dbReference>
<dbReference type="GO" id="GO:0008270">
    <property type="term" value="F:zinc ion binding"/>
    <property type="evidence" value="ECO:0007669"/>
    <property type="project" value="UniProtKB-KW"/>
</dbReference>
<dbReference type="PANTHER" id="PTHR23226">
    <property type="entry name" value="ZINC FINGER AND SCAN DOMAIN-CONTAINING"/>
    <property type="match status" value="1"/>
</dbReference>
<comment type="subcellular location">
    <subcellularLocation>
        <location evidence="1">Nucleus</location>
    </subcellularLocation>
</comment>
<dbReference type="PROSITE" id="PS00028">
    <property type="entry name" value="ZINC_FINGER_C2H2_1"/>
    <property type="match status" value="1"/>
</dbReference>
<evidence type="ECO:0000256" key="1">
    <source>
        <dbReference type="ARBA" id="ARBA00004123"/>
    </source>
</evidence>
<dbReference type="EMBL" id="CAXKWB010000339">
    <property type="protein sequence ID" value="CAL4060367.1"/>
    <property type="molecule type" value="Genomic_DNA"/>
</dbReference>
<keyword evidence="4 9" id="KW-0863">Zinc-finger</keyword>
<evidence type="ECO:0000256" key="9">
    <source>
        <dbReference type="PROSITE-ProRule" id="PRU00042"/>
    </source>
</evidence>
<organism evidence="11 12">
    <name type="scientific">Meganyctiphanes norvegica</name>
    <name type="common">Northern krill</name>
    <name type="synonym">Thysanopoda norvegica</name>
    <dbReference type="NCBI Taxonomy" id="48144"/>
    <lineage>
        <taxon>Eukaryota</taxon>
        <taxon>Metazoa</taxon>
        <taxon>Ecdysozoa</taxon>
        <taxon>Arthropoda</taxon>
        <taxon>Crustacea</taxon>
        <taxon>Multicrustacea</taxon>
        <taxon>Malacostraca</taxon>
        <taxon>Eumalacostraca</taxon>
        <taxon>Eucarida</taxon>
        <taxon>Euphausiacea</taxon>
        <taxon>Euphausiidae</taxon>
        <taxon>Meganyctiphanes</taxon>
    </lineage>
</organism>
<gene>
    <name evidence="11" type="ORF">MNOR_LOCUS1295</name>
</gene>
<feature type="domain" description="C2H2-type" evidence="10">
    <location>
        <begin position="77"/>
        <end position="104"/>
    </location>
</feature>
<proteinExistence type="predicted"/>
<evidence type="ECO:0000256" key="2">
    <source>
        <dbReference type="ARBA" id="ARBA00022723"/>
    </source>
</evidence>
<evidence type="ECO:0000256" key="3">
    <source>
        <dbReference type="ARBA" id="ARBA00022737"/>
    </source>
</evidence>
<sequence>MNKVKVRHNNEKGTKPEEVTYLHDDFLNPLFGKVEVMIKEEIKCNEERMQLIQCDEIKCKDKLERKEGPIDLTRKNYQCSRCDKAFPQNSTPIRHQKPLSVEKQHQCSHCENAFSTNSYLIKHHRTHAEEKPYKCGKCEKTFSTN</sequence>
<evidence type="ECO:0000256" key="4">
    <source>
        <dbReference type="ARBA" id="ARBA00022771"/>
    </source>
</evidence>
<dbReference type="InterPro" id="IPR013087">
    <property type="entry name" value="Znf_C2H2_type"/>
</dbReference>
<keyword evidence="12" id="KW-1185">Reference proteome</keyword>
<comment type="caution">
    <text evidence="11">The sequence shown here is derived from an EMBL/GenBank/DDBJ whole genome shotgun (WGS) entry which is preliminary data.</text>
</comment>
<dbReference type="Gene3D" id="3.30.160.60">
    <property type="entry name" value="Classic Zinc Finger"/>
    <property type="match status" value="3"/>
</dbReference>
<evidence type="ECO:0000256" key="8">
    <source>
        <dbReference type="ARBA" id="ARBA00023242"/>
    </source>
</evidence>
<keyword evidence="3" id="KW-0677">Repeat</keyword>
<dbReference type="PANTHER" id="PTHR23226:SF416">
    <property type="entry name" value="FI01424P"/>
    <property type="match status" value="1"/>
</dbReference>